<dbReference type="NCBIfam" id="TIGR00730">
    <property type="entry name" value="Rossman fold protein, TIGR00730 family"/>
    <property type="match status" value="1"/>
</dbReference>
<dbReference type="InterPro" id="IPR031100">
    <property type="entry name" value="LOG_fam"/>
</dbReference>
<dbReference type="GO" id="GO:0008714">
    <property type="term" value="F:AMP nucleosidase activity"/>
    <property type="evidence" value="ECO:0007669"/>
    <property type="project" value="UniProtKB-EC"/>
</dbReference>
<name>A0A923I5J7_9BURK</name>
<accession>A0A923I5J7</accession>
<comment type="similarity">
    <text evidence="2">Belongs to the LOG family.</text>
</comment>
<dbReference type="GO" id="GO:0009691">
    <property type="term" value="P:cytokinin biosynthetic process"/>
    <property type="evidence" value="ECO:0007669"/>
    <property type="project" value="UniProtKB-UniRule"/>
</dbReference>
<organism evidence="3 4">
    <name type="scientific">Undibacterium rugosum</name>
    <dbReference type="NCBI Taxonomy" id="2762291"/>
    <lineage>
        <taxon>Bacteria</taxon>
        <taxon>Pseudomonadati</taxon>
        <taxon>Pseudomonadota</taxon>
        <taxon>Betaproteobacteria</taxon>
        <taxon>Burkholderiales</taxon>
        <taxon>Oxalobacteraceae</taxon>
        <taxon>Undibacterium</taxon>
    </lineage>
</organism>
<dbReference type="SUPFAM" id="SSF102405">
    <property type="entry name" value="MCP/YpsA-like"/>
    <property type="match status" value="1"/>
</dbReference>
<dbReference type="GO" id="GO:0005829">
    <property type="term" value="C:cytosol"/>
    <property type="evidence" value="ECO:0007669"/>
    <property type="project" value="TreeGrafter"/>
</dbReference>
<comment type="catalytic activity">
    <reaction evidence="1">
        <text>AMP + H2O = D-ribose 5-phosphate + adenine</text>
        <dbReference type="Rhea" id="RHEA:20129"/>
        <dbReference type="ChEBI" id="CHEBI:15377"/>
        <dbReference type="ChEBI" id="CHEBI:16708"/>
        <dbReference type="ChEBI" id="CHEBI:78346"/>
        <dbReference type="ChEBI" id="CHEBI:456215"/>
        <dbReference type="EC" id="3.2.2.4"/>
    </reaction>
</comment>
<dbReference type="EMBL" id="JACOGG010000011">
    <property type="protein sequence ID" value="MBC3935951.1"/>
    <property type="molecule type" value="Genomic_DNA"/>
</dbReference>
<dbReference type="AlphaFoldDB" id="A0A923I5J7"/>
<keyword evidence="2" id="KW-0203">Cytokinin biosynthesis</keyword>
<dbReference type="PANTHER" id="PTHR43393">
    <property type="entry name" value="CYTOKININ RIBOSIDE 5'-MONOPHOSPHATE PHOSPHORIBOHYDROLASE"/>
    <property type="match status" value="1"/>
</dbReference>
<dbReference type="InterPro" id="IPR005269">
    <property type="entry name" value="LOG"/>
</dbReference>
<sequence length="245" mass="27419">MNGNRKNVTRLRQIIDQDRATALKARESWHMFTIMAEFIESTERLSTIRPAVTIFGSARTKTDDPYYAQCVDLSRRLSDAGFAVISGGGPGIMEAANKGAYEGASPSVGLNIELPHEQRSNPWQNISLSFRHFFARKVAFVKYADAYVVFPGGFGTMDEVSEVLTLMQTGKSRRIPVILVGTSFWSGLLEWIKVQMAGNGMIAPEDLNLVQLIDEPANIVDAIFAFYEARDIEPSEDERQRMLYL</sequence>
<protein>
    <recommendedName>
        <fullName evidence="2">Cytokinin riboside 5'-monophosphate phosphoribohydrolase</fullName>
        <ecNumber evidence="2">3.2.2.n1</ecNumber>
    </recommendedName>
</protein>
<dbReference type="RefSeq" id="WP_186881519.1">
    <property type="nucleotide sequence ID" value="NZ_JACOGG010000011.1"/>
</dbReference>
<keyword evidence="4" id="KW-1185">Reference proteome</keyword>
<dbReference type="Proteomes" id="UP000612361">
    <property type="component" value="Unassembled WGS sequence"/>
</dbReference>
<dbReference type="InterPro" id="IPR052341">
    <property type="entry name" value="LOG_family_nucleotidases"/>
</dbReference>
<dbReference type="EC" id="3.2.2.n1" evidence="2"/>
<evidence type="ECO:0000313" key="3">
    <source>
        <dbReference type="EMBL" id="MBC3935951.1"/>
    </source>
</evidence>
<evidence type="ECO:0000313" key="4">
    <source>
        <dbReference type="Proteomes" id="UP000612361"/>
    </source>
</evidence>
<evidence type="ECO:0000256" key="1">
    <source>
        <dbReference type="ARBA" id="ARBA00000274"/>
    </source>
</evidence>
<dbReference type="PANTHER" id="PTHR43393:SF2">
    <property type="entry name" value="CYTOKININ RIBOSIDE 5'-MONOPHOSPHATE PHOSPHORIBOHYDROLASE"/>
    <property type="match status" value="1"/>
</dbReference>
<proteinExistence type="inferred from homology"/>
<reference evidence="3" key="1">
    <citation type="submission" date="2020-08" db="EMBL/GenBank/DDBJ databases">
        <title>Novel species isolated from subtropical streams in China.</title>
        <authorList>
            <person name="Lu H."/>
        </authorList>
    </citation>
    <scope>NUCLEOTIDE SEQUENCE</scope>
    <source>
        <strain evidence="3">CY7W</strain>
    </source>
</reference>
<dbReference type="Gene3D" id="3.40.50.450">
    <property type="match status" value="1"/>
</dbReference>
<comment type="caution">
    <text evidence="3">The sequence shown here is derived from an EMBL/GenBank/DDBJ whole genome shotgun (WGS) entry which is preliminary data.</text>
</comment>
<keyword evidence="2" id="KW-0378">Hydrolase</keyword>
<evidence type="ECO:0000256" key="2">
    <source>
        <dbReference type="RuleBase" id="RU363015"/>
    </source>
</evidence>
<gene>
    <name evidence="3" type="ORF">H8K47_11315</name>
</gene>
<dbReference type="Pfam" id="PF03641">
    <property type="entry name" value="Lysine_decarbox"/>
    <property type="match status" value="1"/>
</dbReference>